<dbReference type="SUPFAM" id="SSF46785">
    <property type="entry name" value="Winged helix' DNA-binding domain"/>
    <property type="match status" value="1"/>
</dbReference>
<evidence type="ECO:0000313" key="6">
    <source>
        <dbReference type="Proteomes" id="UP000315395"/>
    </source>
</evidence>
<keyword evidence="1" id="KW-0805">Transcription regulation</keyword>
<keyword evidence="6" id="KW-1185">Reference proteome</keyword>
<name>A0A516GEL8_9MICO</name>
<dbReference type="Gene3D" id="1.10.10.10">
    <property type="entry name" value="Winged helix-like DNA-binding domain superfamily/Winged helix DNA-binding domain"/>
    <property type="match status" value="1"/>
</dbReference>
<dbReference type="InterPro" id="IPR051011">
    <property type="entry name" value="Metal_resp_trans_reg"/>
</dbReference>
<dbReference type="NCBIfam" id="NF033788">
    <property type="entry name" value="HTH_metalloreg"/>
    <property type="match status" value="1"/>
</dbReference>
<feature type="domain" description="HTH arsR-type" evidence="4">
    <location>
        <begin position="30"/>
        <end position="124"/>
    </location>
</feature>
<dbReference type="PANTHER" id="PTHR43132">
    <property type="entry name" value="ARSENICAL RESISTANCE OPERON REPRESSOR ARSR-RELATED"/>
    <property type="match status" value="1"/>
</dbReference>
<dbReference type="Pfam" id="PF01022">
    <property type="entry name" value="HTH_5"/>
    <property type="match status" value="1"/>
</dbReference>
<dbReference type="InterPro" id="IPR001845">
    <property type="entry name" value="HTH_ArsR_DNA-bd_dom"/>
</dbReference>
<reference evidence="5 6" key="1">
    <citation type="submission" date="2019-07" db="EMBL/GenBank/DDBJ databases">
        <title>complete genome sequencing of Ornithinimicrobium sp. H23M54.</title>
        <authorList>
            <person name="Bae J.-W."/>
            <person name="Lee S.-Y."/>
        </authorList>
    </citation>
    <scope>NUCLEOTIDE SEQUENCE [LARGE SCALE GENOMIC DNA]</scope>
    <source>
        <strain evidence="5 6">H23M54</strain>
    </source>
</reference>
<evidence type="ECO:0000256" key="3">
    <source>
        <dbReference type="ARBA" id="ARBA00023163"/>
    </source>
</evidence>
<protein>
    <submittedName>
        <fullName evidence="5">Winged helix-turn-helix transcriptional regulator</fullName>
    </submittedName>
</protein>
<dbReference type="GO" id="GO:0003700">
    <property type="term" value="F:DNA-binding transcription factor activity"/>
    <property type="evidence" value="ECO:0007669"/>
    <property type="project" value="InterPro"/>
</dbReference>
<gene>
    <name evidence="5" type="ORF">FNH13_17955</name>
</gene>
<dbReference type="PROSITE" id="PS50987">
    <property type="entry name" value="HTH_ARSR_2"/>
    <property type="match status" value="1"/>
</dbReference>
<dbReference type="PRINTS" id="PR00778">
    <property type="entry name" value="HTHARSR"/>
</dbReference>
<dbReference type="SMART" id="SM00418">
    <property type="entry name" value="HTH_ARSR"/>
    <property type="match status" value="1"/>
</dbReference>
<keyword evidence="3" id="KW-0804">Transcription</keyword>
<dbReference type="OrthoDB" id="9810923at2"/>
<keyword evidence="2" id="KW-0238">DNA-binding</keyword>
<sequence>MLLQYLRSHAITNLRLYGGWVHERPILPVPTEVHAQLAAQTFRMLADPTRVKILWALLQEEASVTALAEHIGSSTTAVSQHLAKLRLAGLVDSRRVGTFIYYSAQDPHVHRLLAETLSRAEHETGVASGADHVYRA</sequence>
<dbReference type="Proteomes" id="UP000315395">
    <property type="component" value="Chromosome"/>
</dbReference>
<dbReference type="EMBL" id="CP041616">
    <property type="protein sequence ID" value="QDO89974.1"/>
    <property type="molecule type" value="Genomic_DNA"/>
</dbReference>
<proteinExistence type="predicted"/>
<evidence type="ECO:0000256" key="1">
    <source>
        <dbReference type="ARBA" id="ARBA00023015"/>
    </source>
</evidence>
<evidence type="ECO:0000256" key="2">
    <source>
        <dbReference type="ARBA" id="ARBA00023125"/>
    </source>
</evidence>
<evidence type="ECO:0000259" key="4">
    <source>
        <dbReference type="PROSITE" id="PS50987"/>
    </source>
</evidence>
<dbReference type="CDD" id="cd00090">
    <property type="entry name" value="HTH_ARSR"/>
    <property type="match status" value="1"/>
</dbReference>
<organism evidence="5 6">
    <name type="scientific">Ornithinimicrobium ciconiae</name>
    <dbReference type="NCBI Taxonomy" id="2594265"/>
    <lineage>
        <taxon>Bacteria</taxon>
        <taxon>Bacillati</taxon>
        <taxon>Actinomycetota</taxon>
        <taxon>Actinomycetes</taxon>
        <taxon>Micrococcales</taxon>
        <taxon>Ornithinimicrobiaceae</taxon>
        <taxon>Ornithinimicrobium</taxon>
    </lineage>
</organism>
<dbReference type="InterPro" id="IPR036390">
    <property type="entry name" value="WH_DNA-bd_sf"/>
</dbReference>
<dbReference type="AlphaFoldDB" id="A0A516GEL8"/>
<accession>A0A516GEL8</accession>
<dbReference type="PANTHER" id="PTHR43132:SF8">
    <property type="entry name" value="HTH-TYPE TRANSCRIPTIONAL REGULATOR KMTR"/>
    <property type="match status" value="1"/>
</dbReference>
<evidence type="ECO:0000313" key="5">
    <source>
        <dbReference type="EMBL" id="QDO89974.1"/>
    </source>
</evidence>
<dbReference type="KEGG" id="orz:FNH13_17955"/>
<dbReference type="InterPro" id="IPR011991">
    <property type="entry name" value="ArsR-like_HTH"/>
</dbReference>
<dbReference type="InterPro" id="IPR036388">
    <property type="entry name" value="WH-like_DNA-bd_sf"/>
</dbReference>
<dbReference type="GO" id="GO:0003677">
    <property type="term" value="F:DNA binding"/>
    <property type="evidence" value="ECO:0007669"/>
    <property type="project" value="UniProtKB-KW"/>
</dbReference>